<keyword evidence="1" id="KW-0677">Repeat</keyword>
<feature type="repeat" description="ANK" evidence="3">
    <location>
        <begin position="73"/>
        <end position="95"/>
    </location>
</feature>
<evidence type="ECO:0000256" key="4">
    <source>
        <dbReference type="SAM" id="MobiDB-lite"/>
    </source>
</evidence>
<dbReference type="InterPro" id="IPR036770">
    <property type="entry name" value="Ankyrin_rpt-contain_sf"/>
</dbReference>
<dbReference type="PROSITE" id="PS50088">
    <property type="entry name" value="ANK_REPEAT"/>
    <property type="match status" value="3"/>
</dbReference>
<evidence type="ECO:0000256" key="1">
    <source>
        <dbReference type="ARBA" id="ARBA00022737"/>
    </source>
</evidence>
<reference evidence="5" key="1">
    <citation type="journal article" date="2013" name="J. Plant Res.">
        <title>Effect of fungi and light on seed germination of three Opuntia species from semiarid lands of central Mexico.</title>
        <authorList>
            <person name="Delgado-Sanchez P."/>
            <person name="Jimenez-Bremont J.F."/>
            <person name="Guerrero-Gonzalez Mde L."/>
            <person name="Flores J."/>
        </authorList>
    </citation>
    <scope>NUCLEOTIDE SEQUENCE</scope>
    <source>
        <tissue evidence="5">Cladode</tissue>
    </source>
</reference>
<dbReference type="SUPFAM" id="SSF48403">
    <property type="entry name" value="Ankyrin repeat"/>
    <property type="match status" value="2"/>
</dbReference>
<sequence length="713" mass="80459">MEKMEGTNVMKNEVYKAAVKGDWTVLDNGSVSGDECTVTKANILHIAVRHEQYDFIKTALGKFSYLLCQRNSDNNTPFHIAAEVGDTRILELLVSCYNKAALEGLVPWRVKNSKGNTPLHVALIFANLQFAKNLVMTVDPELTTFVNDSGQTPLHLAIRYRVIDDDRESVLDAMKPMIASNRGGIYEVQFPLEENSGHIITLLLKKNSSAACLQDSNGLTPLLRAASFKTPDMLAIGSMLKYCPQSIEVCDDFGKTFFHLLIEHLHHDNSGYLLSIQESIHSLKNCQDLHGNTPAHLAVKKGNIFMVRFLLRISAKFTIKNEEGVTAADLLQQQGDEFHNLLMKKQGENLRIPWIKIDEQEEKLQTLLSKLREREMIDVVPDTDDQRRGGNVLHELIDVLWENEVPGKLALEDGDVQEFMKQALDSHPALICETTEDGETPLHLIAGYFPDCIDESVLRMFKRYFIRFEGEYGVEGLYLPPWRMKDEDGDTPLHTALKCGASLRCLREFLELDPKLATYQNNEMETLLHLLSYVDLSPKSFEEVEDLISSGASGSLSRVACLPNEEGLTPSLKAAREANIPLVKLLYILDLYNVDEQTENEKKTFWHLLANQTLFDSTDDTEGGLEMLREISEDEQALKYLADADTDGNTPLHIAIEKKNFQFARFVMEITPEDSLKNIMRKRNKKDLSPSDLIGSAEDVSPQEYLSSFDGKR</sequence>
<dbReference type="PANTHER" id="PTHR24186">
    <property type="entry name" value="PROTEIN PHOSPHATASE 1 REGULATORY SUBUNIT"/>
    <property type="match status" value="1"/>
</dbReference>
<keyword evidence="2 3" id="KW-0040">ANK repeat</keyword>
<proteinExistence type="predicted"/>
<dbReference type="AlphaFoldDB" id="A0A7C9EX86"/>
<evidence type="ECO:0000256" key="3">
    <source>
        <dbReference type="PROSITE-ProRule" id="PRU00023"/>
    </source>
</evidence>
<feature type="region of interest" description="Disordered" evidence="4">
    <location>
        <begin position="687"/>
        <end position="713"/>
    </location>
</feature>
<dbReference type="GO" id="GO:0005886">
    <property type="term" value="C:plasma membrane"/>
    <property type="evidence" value="ECO:0007669"/>
    <property type="project" value="TreeGrafter"/>
</dbReference>
<dbReference type="Pfam" id="PF12796">
    <property type="entry name" value="Ank_2"/>
    <property type="match status" value="1"/>
</dbReference>
<organism evidence="5">
    <name type="scientific">Opuntia streptacantha</name>
    <name type="common">Prickly pear cactus</name>
    <name type="synonym">Opuntia cardona</name>
    <dbReference type="NCBI Taxonomy" id="393608"/>
    <lineage>
        <taxon>Eukaryota</taxon>
        <taxon>Viridiplantae</taxon>
        <taxon>Streptophyta</taxon>
        <taxon>Embryophyta</taxon>
        <taxon>Tracheophyta</taxon>
        <taxon>Spermatophyta</taxon>
        <taxon>Magnoliopsida</taxon>
        <taxon>eudicotyledons</taxon>
        <taxon>Gunneridae</taxon>
        <taxon>Pentapetalae</taxon>
        <taxon>Caryophyllales</taxon>
        <taxon>Cactineae</taxon>
        <taxon>Cactaceae</taxon>
        <taxon>Opuntioideae</taxon>
        <taxon>Opuntia</taxon>
    </lineage>
</organism>
<evidence type="ECO:0000313" key="5">
    <source>
        <dbReference type="EMBL" id="MBA4669084.1"/>
    </source>
</evidence>
<feature type="repeat" description="ANK" evidence="3">
    <location>
        <begin position="290"/>
        <end position="322"/>
    </location>
</feature>
<dbReference type="Gene3D" id="1.25.40.20">
    <property type="entry name" value="Ankyrin repeat-containing domain"/>
    <property type="match status" value="3"/>
</dbReference>
<dbReference type="SMART" id="SM00248">
    <property type="entry name" value="ANK"/>
    <property type="match status" value="11"/>
</dbReference>
<dbReference type="PROSITE" id="PS50297">
    <property type="entry name" value="ANK_REP_REGION"/>
    <property type="match status" value="3"/>
</dbReference>
<dbReference type="Pfam" id="PF00023">
    <property type="entry name" value="Ank"/>
    <property type="match status" value="1"/>
</dbReference>
<feature type="repeat" description="ANK" evidence="3">
    <location>
        <begin position="647"/>
        <end position="679"/>
    </location>
</feature>
<accession>A0A7C9EX86</accession>
<dbReference type="EMBL" id="GISG01242271">
    <property type="protein sequence ID" value="MBA4669084.1"/>
    <property type="molecule type" value="Transcribed_RNA"/>
</dbReference>
<evidence type="ECO:0000256" key="2">
    <source>
        <dbReference type="ARBA" id="ARBA00023043"/>
    </source>
</evidence>
<dbReference type="InterPro" id="IPR002110">
    <property type="entry name" value="Ankyrin_rpt"/>
</dbReference>
<name>A0A7C9EX86_OPUST</name>
<dbReference type="PANTHER" id="PTHR24186:SF50">
    <property type="entry name" value="ANKYRIN REPEAT-CONTAINING PROTEIN ITN1-LIKE ISOFORM X1"/>
    <property type="match status" value="1"/>
</dbReference>
<protein>
    <submittedName>
        <fullName evidence="5">Uncharacterized protein</fullName>
    </submittedName>
</protein>
<reference evidence="5" key="2">
    <citation type="submission" date="2020-07" db="EMBL/GenBank/DDBJ databases">
        <authorList>
            <person name="Vera ALvarez R."/>
            <person name="Arias-Moreno D.M."/>
            <person name="Jimenez-Jacinto V."/>
            <person name="Jimenez-Bremont J.F."/>
            <person name="Swaminathan K."/>
            <person name="Moose S.P."/>
            <person name="Guerrero-Gonzalez M.L."/>
            <person name="Marino-Ramirez L."/>
            <person name="Landsman D."/>
            <person name="Rodriguez-Kessler M."/>
            <person name="Delgado-Sanchez P."/>
        </authorList>
    </citation>
    <scope>NUCLEOTIDE SEQUENCE</scope>
    <source>
        <tissue evidence="5">Cladode</tissue>
    </source>
</reference>